<dbReference type="Proteomes" id="UP001377692">
    <property type="component" value="Unassembled WGS sequence"/>
</dbReference>
<dbReference type="EMBL" id="JBBHLD010000004">
    <property type="protein sequence ID" value="MEJ5904391.1"/>
    <property type="molecule type" value="Genomic_DNA"/>
</dbReference>
<evidence type="ECO:0000256" key="4">
    <source>
        <dbReference type="SAM" id="SignalP"/>
    </source>
</evidence>
<evidence type="ECO:0000313" key="5">
    <source>
        <dbReference type="EMBL" id="MEJ5904391.1"/>
    </source>
</evidence>
<protein>
    <submittedName>
        <fullName evidence="5">OprD family porin</fullName>
    </submittedName>
</protein>
<keyword evidence="3 4" id="KW-0732">Signal</keyword>
<sequence length="416" mass="45929">MFKPERGITCLRLALLAALGLPVHARADFVADSQGSLELRNFYQNRDFRQSGAKASQVGNWSQAFMLRMQSGFTDGPVGFGLDYLGMLGVKLDSGRGRSGDGTLPFGSQSGRPVDDFSHMGVTGKLRVAKTRLDVGILTPTLPVVFRDDMRLMPQTFDGALLQSQDVERLTLTAGQLWRSRTRESSGSDRMYLAGRSADFDSGAFDVLGASYDVGHGLIASVFRGELHDVYRQDYYGLVHTLPLGPGMSLLTDLRYFDSNSAGIAKAGSVDNRNFNMMSTFSVGAHKVGVGYQRMYGNDAFPTLNGYTPPYTANLVTIGTFTSAGEVSWQARYDYNFVALGLPGLSFMTRYVRGDEIRTSAADGHEWERDTDLTYVIQAGYFQGLGLRWRNAAYRSSYASDMDENRLILSYTLKLW</sequence>
<keyword evidence="6" id="KW-1185">Reference proteome</keyword>
<proteinExistence type="inferred from homology"/>
<dbReference type="Pfam" id="PF03573">
    <property type="entry name" value="OprD"/>
    <property type="match status" value="1"/>
</dbReference>
<feature type="chain" id="PRO_5045687863" evidence="4">
    <location>
        <begin position="26"/>
        <end position="416"/>
    </location>
</feature>
<dbReference type="Gene3D" id="2.40.160.10">
    <property type="entry name" value="Porin"/>
    <property type="match status" value="1"/>
</dbReference>
<evidence type="ECO:0000256" key="2">
    <source>
        <dbReference type="ARBA" id="ARBA00022448"/>
    </source>
</evidence>
<reference evidence="5 6" key="1">
    <citation type="submission" date="2024-02" db="EMBL/GenBank/DDBJ databases">
        <title>Identification of pathogenicity and growth-promoting functions of Pseudomonas putida variants.</title>
        <authorList>
            <person name="Sun J."/>
        </authorList>
    </citation>
    <scope>NUCLEOTIDE SEQUENCE [LARGE SCALE GENOMIC DNA]</scope>
    <source>
        <strain evidence="5 6">A04</strain>
    </source>
</reference>
<evidence type="ECO:0000256" key="1">
    <source>
        <dbReference type="ARBA" id="ARBA00009075"/>
    </source>
</evidence>
<comment type="caution">
    <text evidence="5">The sequence shown here is derived from an EMBL/GenBank/DDBJ whole genome shotgun (WGS) entry which is preliminary data.</text>
</comment>
<gene>
    <name evidence="5" type="ORF">V7V80_06820</name>
</gene>
<dbReference type="RefSeq" id="WP_339549019.1">
    <property type="nucleotide sequence ID" value="NZ_JBBHLD010000004.1"/>
</dbReference>
<comment type="similarity">
    <text evidence="1">Belongs to the outer membrane porin (Opr) (TC 1.B.25) family.</text>
</comment>
<dbReference type="PANTHER" id="PTHR34596:SF2">
    <property type="entry name" value="CHITOPORIN"/>
    <property type="match status" value="1"/>
</dbReference>
<organism evidence="5 6">
    <name type="scientific">Pseudomonas kermanshahensis</name>
    <dbReference type="NCBI Taxonomy" id="2745482"/>
    <lineage>
        <taxon>Bacteria</taxon>
        <taxon>Pseudomonadati</taxon>
        <taxon>Pseudomonadota</taxon>
        <taxon>Gammaproteobacteria</taxon>
        <taxon>Pseudomonadales</taxon>
        <taxon>Pseudomonadaceae</taxon>
        <taxon>Pseudomonas</taxon>
    </lineage>
</organism>
<feature type="signal peptide" evidence="4">
    <location>
        <begin position="1"/>
        <end position="25"/>
    </location>
</feature>
<accession>A0ABU8R3G8</accession>
<keyword evidence="2" id="KW-0813">Transport</keyword>
<dbReference type="InterPro" id="IPR023614">
    <property type="entry name" value="Porin_dom_sf"/>
</dbReference>
<dbReference type="InterPro" id="IPR005318">
    <property type="entry name" value="OM_porin_bac"/>
</dbReference>
<dbReference type="PANTHER" id="PTHR34596">
    <property type="entry name" value="CHITOPORIN"/>
    <property type="match status" value="1"/>
</dbReference>
<evidence type="ECO:0000313" key="6">
    <source>
        <dbReference type="Proteomes" id="UP001377692"/>
    </source>
</evidence>
<evidence type="ECO:0000256" key="3">
    <source>
        <dbReference type="ARBA" id="ARBA00022729"/>
    </source>
</evidence>
<name>A0ABU8R3G8_9PSED</name>